<reference evidence="3" key="2">
    <citation type="submission" date="2021-05" db="EMBL/GenBank/DDBJ databases">
        <title>The genome of the haptophyte Pavlova lutheri (Diacronema luteri, Pavlovales) - a model for lipid biosynthesis in eukaryotic algae.</title>
        <authorList>
            <person name="Hulatt C.J."/>
            <person name="Posewitz M.C."/>
        </authorList>
    </citation>
    <scope>NUCLEOTIDE SEQUENCE</scope>
    <source>
        <strain evidence="3">NIVA-4/92</strain>
    </source>
</reference>
<sequence>MHRVHQGSHALARAPSELIVHLPSSDLGSLGVDLDSPLGVEKDVSGSVGACGAAATTVHWLPVGNAQQFCRQACASAGVDSSFLTVGTCDEAGFHNYLGTHSRSGAPGFEGATTVSDFTSRRSIF</sequence>
<dbReference type="Proteomes" id="UP000751190">
    <property type="component" value="Unassembled WGS sequence"/>
</dbReference>
<organism evidence="2">
    <name type="scientific">Diacronema lutheri</name>
    <name type="common">Unicellular marine alga</name>
    <name type="synonym">Monochrysis lutheri</name>
    <dbReference type="NCBI Taxonomy" id="2081491"/>
    <lineage>
        <taxon>Eukaryota</taxon>
        <taxon>Haptista</taxon>
        <taxon>Haptophyta</taxon>
        <taxon>Pavlovophyceae</taxon>
        <taxon>Pavlovales</taxon>
        <taxon>Pavlovaceae</taxon>
        <taxon>Diacronema</taxon>
    </lineage>
</organism>
<dbReference type="AlphaFoldDB" id="A0A6T6BF88"/>
<evidence type="ECO:0000313" key="3">
    <source>
        <dbReference type="EMBL" id="KAG8469188.1"/>
    </source>
</evidence>
<keyword evidence="4" id="KW-1185">Reference proteome</keyword>
<evidence type="ECO:0000313" key="2">
    <source>
        <dbReference type="EMBL" id="CAD8276688.1"/>
    </source>
</evidence>
<dbReference type="EMBL" id="HBEB01017098">
    <property type="protein sequence ID" value="CAD8276688.1"/>
    <property type="molecule type" value="Transcribed_RNA"/>
</dbReference>
<name>A0A6T6BF88_DIALT</name>
<proteinExistence type="predicted"/>
<evidence type="ECO:0000313" key="1">
    <source>
        <dbReference type="EMBL" id="CAD8276687.1"/>
    </source>
</evidence>
<dbReference type="OrthoDB" id="10502811at2759"/>
<evidence type="ECO:0000313" key="4">
    <source>
        <dbReference type="Proteomes" id="UP000751190"/>
    </source>
</evidence>
<dbReference type="EMBL" id="HBEB01017097">
    <property type="protein sequence ID" value="CAD8276687.1"/>
    <property type="molecule type" value="Transcribed_RNA"/>
</dbReference>
<reference evidence="2" key="1">
    <citation type="submission" date="2021-01" db="EMBL/GenBank/DDBJ databases">
        <authorList>
            <person name="Corre E."/>
            <person name="Pelletier E."/>
            <person name="Niang G."/>
            <person name="Scheremetjew M."/>
            <person name="Finn R."/>
            <person name="Kale V."/>
            <person name="Holt S."/>
            <person name="Cochrane G."/>
            <person name="Meng A."/>
            <person name="Brown T."/>
            <person name="Cohen L."/>
        </authorList>
    </citation>
    <scope>NUCLEOTIDE SEQUENCE</scope>
    <source>
        <strain evidence="2">RCC1537</strain>
    </source>
</reference>
<accession>A0A6T6BF88</accession>
<dbReference type="EMBL" id="JAGTXO010000003">
    <property type="protein sequence ID" value="KAG8469188.1"/>
    <property type="molecule type" value="Genomic_DNA"/>
</dbReference>
<gene>
    <name evidence="3" type="ORF">KFE25_007706</name>
    <name evidence="1" type="ORF">PLUT1463_LOCUS11004</name>
    <name evidence="2" type="ORF">PLUT1463_LOCUS11005</name>
</gene>
<protein>
    <submittedName>
        <fullName evidence="2">Uncharacterized protein</fullName>
    </submittedName>
</protein>